<dbReference type="Gene3D" id="3.40.50.1820">
    <property type="entry name" value="alpha/beta hydrolase"/>
    <property type="match status" value="1"/>
</dbReference>
<keyword evidence="1" id="KW-0378">Hydrolase</keyword>
<name>A0A0K0XU31_9GAMM</name>
<dbReference type="EMBL" id="CP012154">
    <property type="protein sequence ID" value="AKS41136.1"/>
    <property type="molecule type" value="Genomic_DNA"/>
</dbReference>
<keyword evidence="2" id="KW-1185">Reference proteome</keyword>
<dbReference type="PANTHER" id="PTHR43798:SF29">
    <property type="entry name" value="AB HYDROLASE-1 DOMAIN-CONTAINING PROTEIN"/>
    <property type="match status" value="1"/>
</dbReference>
<reference evidence="1 2" key="1">
    <citation type="submission" date="2015-07" db="EMBL/GenBank/DDBJ databases">
        <authorList>
            <person name="Noorani M."/>
        </authorList>
    </citation>
    <scope>NUCLEOTIDE SEQUENCE [LARGE SCALE GENOMIC DNA]</scope>
    <source>
        <strain evidence="1 2">KCTC 42284</strain>
    </source>
</reference>
<dbReference type="InterPro" id="IPR029058">
    <property type="entry name" value="AB_hydrolase_fold"/>
</dbReference>
<proteinExistence type="predicted"/>
<gene>
    <name evidence="1" type="ORF">WM2015_755</name>
</gene>
<evidence type="ECO:0000313" key="1">
    <source>
        <dbReference type="EMBL" id="AKS41136.1"/>
    </source>
</evidence>
<accession>A0A0K0XU31</accession>
<dbReference type="PATRIC" id="fig|1579979.3.peg.770"/>
<dbReference type="STRING" id="1579979.WM2015_755"/>
<dbReference type="SUPFAM" id="SSF53474">
    <property type="entry name" value="alpha/beta-Hydrolases"/>
    <property type="match status" value="1"/>
</dbReference>
<sequence>MPQRPINGAQLNVIESGDGPETLVLLHGLLFSHRMFDAQVEALQSRFRCVRMDFRGQGESEVTRSGYDLDTLADDVIALIESLDAAPVHLLGFSMGGMVGQRVALKRPELLKSLVLMNTSAEAERKSKRPRFALLNLMARLFGLKPVAPKILDLLFSDRFIHDPACAEERERWLAMVTANDKIGASRAVKGVVSRTSILDRIAAIRLPTLILTADEDRATSQARARHMHERIEGSRLVMIEDSGHMTTAEQPESVNRALCEFYDSIL</sequence>
<dbReference type="InterPro" id="IPR000073">
    <property type="entry name" value="AB_hydrolase_1"/>
</dbReference>
<dbReference type="PRINTS" id="PR00412">
    <property type="entry name" value="EPOXHYDRLASE"/>
</dbReference>
<protein>
    <submittedName>
        <fullName evidence="1">Alpha/beta hydrolase</fullName>
    </submittedName>
</protein>
<dbReference type="Proteomes" id="UP000066624">
    <property type="component" value="Chromosome"/>
</dbReference>
<dbReference type="AlphaFoldDB" id="A0A0K0XU31"/>
<dbReference type="OrthoDB" id="8680283at2"/>
<dbReference type="PRINTS" id="PR00111">
    <property type="entry name" value="ABHYDROLASE"/>
</dbReference>
<dbReference type="InterPro" id="IPR000639">
    <property type="entry name" value="Epox_hydrolase-like"/>
</dbReference>
<organism evidence="1 2">
    <name type="scientific">Wenzhouxiangella marina</name>
    <dbReference type="NCBI Taxonomy" id="1579979"/>
    <lineage>
        <taxon>Bacteria</taxon>
        <taxon>Pseudomonadati</taxon>
        <taxon>Pseudomonadota</taxon>
        <taxon>Gammaproteobacteria</taxon>
        <taxon>Chromatiales</taxon>
        <taxon>Wenzhouxiangellaceae</taxon>
        <taxon>Wenzhouxiangella</taxon>
    </lineage>
</organism>
<dbReference type="GO" id="GO:0016787">
    <property type="term" value="F:hydrolase activity"/>
    <property type="evidence" value="ECO:0007669"/>
    <property type="project" value="UniProtKB-KW"/>
</dbReference>
<dbReference type="Pfam" id="PF00561">
    <property type="entry name" value="Abhydrolase_1"/>
    <property type="match status" value="1"/>
</dbReference>
<dbReference type="RefSeq" id="WP_049724796.1">
    <property type="nucleotide sequence ID" value="NZ_CP012154.1"/>
</dbReference>
<dbReference type="InterPro" id="IPR050266">
    <property type="entry name" value="AB_hydrolase_sf"/>
</dbReference>
<dbReference type="KEGG" id="wma:WM2015_755"/>
<dbReference type="PANTHER" id="PTHR43798">
    <property type="entry name" value="MONOACYLGLYCEROL LIPASE"/>
    <property type="match status" value="1"/>
</dbReference>
<evidence type="ECO:0000313" key="2">
    <source>
        <dbReference type="Proteomes" id="UP000066624"/>
    </source>
</evidence>